<proteinExistence type="predicted"/>
<accession>A0A0K2UAR5</accession>
<protein>
    <submittedName>
        <fullName evidence="1">Uncharacterized protein</fullName>
    </submittedName>
</protein>
<dbReference type="EMBL" id="HACA01017671">
    <property type="protein sequence ID" value="CDW35032.1"/>
    <property type="molecule type" value="Transcribed_RNA"/>
</dbReference>
<reference evidence="1" key="1">
    <citation type="submission" date="2014-05" db="EMBL/GenBank/DDBJ databases">
        <authorList>
            <person name="Chronopoulou M."/>
        </authorList>
    </citation>
    <scope>NUCLEOTIDE SEQUENCE</scope>
    <source>
        <tissue evidence="1">Whole organism</tissue>
    </source>
</reference>
<organism evidence="1">
    <name type="scientific">Lepeophtheirus salmonis</name>
    <name type="common">Salmon louse</name>
    <name type="synonym">Caligus salmonis</name>
    <dbReference type="NCBI Taxonomy" id="72036"/>
    <lineage>
        <taxon>Eukaryota</taxon>
        <taxon>Metazoa</taxon>
        <taxon>Ecdysozoa</taxon>
        <taxon>Arthropoda</taxon>
        <taxon>Crustacea</taxon>
        <taxon>Multicrustacea</taxon>
        <taxon>Hexanauplia</taxon>
        <taxon>Copepoda</taxon>
        <taxon>Siphonostomatoida</taxon>
        <taxon>Caligidae</taxon>
        <taxon>Lepeophtheirus</taxon>
    </lineage>
</organism>
<sequence length="25" mass="2842">MQTAIIKENGIASSTFGRRRTCMRN</sequence>
<evidence type="ECO:0000313" key="1">
    <source>
        <dbReference type="EMBL" id="CDW35032.1"/>
    </source>
</evidence>
<name>A0A0K2UAR5_LEPSM</name>
<dbReference type="AlphaFoldDB" id="A0A0K2UAR5"/>